<dbReference type="PANTHER" id="PTHR15680">
    <property type="entry name" value="RIBOSOMAL PROTEIN L19"/>
    <property type="match status" value="1"/>
</dbReference>
<dbReference type="InterPro" id="IPR001857">
    <property type="entry name" value="Ribosomal_bL19"/>
</dbReference>
<dbReference type="EMBL" id="LBQB01000001">
    <property type="protein sequence ID" value="KKP70211.1"/>
    <property type="molecule type" value="Genomic_DNA"/>
</dbReference>
<evidence type="ECO:0000256" key="5">
    <source>
        <dbReference type="HAMAP-Rule" id="MF_00402"/>
    </source>
</evidence>
<dbReference type="GO" id="GO:0003735">
    <property type="term" value="F:structural constituent of ribosome"/>
    <property type="evidence" value="ECO:0007669"/>
    <property type="project" value="InterPro"/>
</dbReference>
<dbReference type="PRINTS" id="PR00061">
    <property type="entry name" value="RIBOSOMALL19"/>
</dbReference>
<dbReference type="STRING" id="1618350.UR67_C0001G0120"/>
<dbReference type="PANTHER" id="PTHR15680:SF9">
    <property type="entry name" value="LARGE RIBOSOMAL SUBUNIT PROTEIN BL19M"/>
    <property type="match status" value="1"/>
</dbReference>
<feature type="region of interest" description="Disordered" evidence="7">
    <location>
        <begin position="1"/>
        <end position="83"/>
    </location>
</feature>
<evidence type="ECO:0000313" key="8">
    <source>
        <dbReference type="EMBL" id="KKP70211.1"/>
    </source>
</evidence>
<feature type="compositionally biased region" description="Basic and acidic residues" evidence="7">
    <location>
        <begin position="24"/>
        <end position="45"/>
    </location>
</feature>
<dbReference type="InterPro" id="IPR008991">
    <property type="entry name" value="Translation_prot_SH3-like_sf"/>
</dbReference>
<keyword evidence="2 5" id="KW-0689">Ribosomal protein</keyword>
<comment type="similarity">
    <text evidence="1 5 6">Belongs to the bacterial ribosomal protein bL19 family.</text>
</comment>
<proteinExistence type="inferred from homology"/>
<feature type="compositionally biased region" description="Basic and acidic residues" evidence="7">
    <location>
        <begin position="54"/>
        <end position="83"/>
    </location>
</feature>
<dbReference type="Pfam" id="PF01245">
    <property type="entry name" value="Ribosomal_L19"/>
    <property type="match status" value="1"/>
</dbReference>
<accession>A0A0G0C2D7</accession>
<dbReference type="SUPFAM" id="SSF50104">
    <property type="entry name" value="Translation proteins SH3-like domain"/>
    <property type="match status" value="1"/>
</dbReference>
<dbReference type="PATRIC" id="fig|1618350.3.peg.127"/>
<feature type="compositionally biased region" description="Basic and acidic residues" evidence="7">
    <location>
        <begin position="1"/>
        <end position="14"/>
    </location>
</feature>
<dbReference type="InterPro" id="IPR038657">
    <property type="entry name" value="Ribosomal_bL19_sf"/>
</dbReference>
<evidence type="ECO:0000313" key="9">
    <source>
        <dbReference type="Proteomes" id="UP000034581"/>
    </source>
</evidence>
<comment type="function">
    <text evidence="5 6">This protein is located at the 30S-50S ribosomal subunit interface and may play a role in the structure and function of the aminoacyl-tRNA binding site.</text>
</comment>
<sequence>MSDDQKEKNEKGAEHNQIQVQPLEIEKNEKDGQKAENVTIEKEAPTEEVAVEAPVEKDISPEEEKKIREEANKKSAKEKLAKIKEEMRPGDTVKVYTVVKEGDKERIQGFQGIIISKKGRGVSKTFMVRKIGAGGVGVERIWPIQSPNITKIDIVEQSKSRRAKLYYLRDRIGKAAVTVKSK</sequence>
<comment type="caution">
    <text evidence="8">The sequence shown here is derived from an EMBL/GenBank/DDBJ whole genome shotgun (WGS) entry which is preliminary data.</text>
</comment>
<evidence type="ECO:0000256" key="2">
    <source>
        <dbReference type="ARBA" id="ARBA00022980"/>
    </source>
</evidence>
<dbReference type="Proteomes" id="UP000034581">
    <property type="component" value="Unassembled WGS sequence"/>
</dbReference>
<evidence type="ECO:0000256" key="3">
    <source>
        <dbReference type="ARBA" id="ARBA00023274"/>
    </source>
</evidence>
<evidence type="ECO:0000256" key="1">
    <source>
        <dbReference type="ARBA" id="ARBA00005781"/>
    </source>
</evidence>
<keyword evidence="3 5" id="KW-0687">Ribonucleoprotein</keyword>
<dbReference type="GO" id="GO:0022625">
    <property type="term" value="C:cytosolic large ribosomal subunit"/>
    <property type="evidence" value="ECO:0007669"/>
    <property type="project" value="TreeGrafter"/>
</dbReference>
<evidence type="ECO:0000256" key="4">
    <source>
        <dbReference type="ARBA" id="ARBA00035171"/>
    </source>
</evidence>
<dbReference type="GO" id="GO:0006412">
    <property type="term" value="P:translation"/>
    <property type="evidence" value="ECO:0007669"/>
    <property type="project" value="UniProtKB-UniRule"/>
</dbReference>
<dbReference type="Gene3D" id="2.30.30.790">
    <property type="match status" value="1"/>
</dbReference>
<dbReference type="AlphaFoldDB" id="A0A0G0C2D7"/>
<reference evidence="8 9" key="1">
    <citation type="journal article" date="2015" name="Nature">
        <title>rRNA introns, odd ribosomes, and small enigmatic genomes across a large radiation of phyla.</title>
        <authorList>
            <person name="Brown C.T."/>
            <person name="Hug L.A."/>
            <person name="Thomas B.C."/>
            <person name="Sharon I."/>
            <person name="Castelle C.J."/>
            <person name="Singh A."/>
            <person name="Wilkins M.J."/>
            <person name="Williams K.H."/>
            <person name="Banfield J.F."/>
        </authorList>
    </citation>
    <scope>NUCLEOTIDE SEQUENCE [LARGE SCALE GENOMIC DNA]</scope>
</reference>
<dbReference type="NCBIfam" id="TIGR01024">
    <property type="entry name" value="rplS_bact"/>
    <property type="match status" value="1"/>
</dbReference>
<gene>
    <name evidence="5" type="primary">rplS</name>
    <name evidence="8" type="ORF">UR67_C0001G0120</name>
</gene>
<evidence type="ECO:0000256" key="7">
    <source>
        <dbReference type="SAM" id="MobiDB-lite"/>
    </source>
</evidence>
<name>A0A0G0C2D7_UNCC3</name>
<dbReference type="HAMAP" id="MF_00402">
    <property type="entry name" value="Ribosomal_bL19"/>
    <property type="match status" value="1"/>
</dbReference>
<organism evidence="8 9">
    <name type="scientific">candidate division CPR3 bacterium GW2011_GWF2_35_18</name>
    <dbReference type="NCBI Taxonomy" id="1618350"/>
    <lineage>
        <taxon>Bacteria</taxon>
        <taxon>Bacteria division CPR3</taxon>
    </lineage>
</organism>
<evidence type="ECO:0000256" key="6">
    <source>
        <dbReference type="RuleBase" id="RU000559"/>
    </source>
</evidence>
<protein>
    <recommendedName>
        <fullName evidence="4 5">Large ribosomal subunit protein bL19</fullName>
    </recommendedName>
</protein>